<dbReference type="RefSeq" id="WP_378615605.1">
    <property type="nucleotide sequence ID" value="NZ_JBHSAX010000022.1"/>
</dbReference>
<organism evidence="1 2">
    <name type="scientific">Nocardia jiangsuensis</name>
    <dbReference type="NCBI Taxonomy" id="1691563"/>
    <lineage>
        <taxon>Bacteria</taxon>
        <taxon>Bacillati</taxon>
        <taxon>Actinomycetota</taxon>
        <taxon>Actinomycetes</taxon>
        <taxon>Mycobacteriales</taxon>
        <taxon>Nocardiaceae</taxon>
        <taxon>Nocardia</taxon>
    </lineage>
</organism>
<sequence>MKVVLVVVLALVAVVPLLLAVLWAGLRWQIPPVVRAVRQLNKRVTNRRVIGTAGSETSHTAVIVHVGRKSGREYATPVDVVPAGDAFVIALPYGTTADWMRNVFAAGSATVGVRGERIAVDRPELVETAEVRALLPRGARVLLGVFGVRQCLRVHRVTPVHG</sequence>
<dbReference type="Pfam" id="PF04075">
    <property type="entry name" value="F420H2_quin_red"/>
    <property type="match status" value="1"/>
</dbReference>
<proteinExistence type="predicted"/>
<dbReference type="EMBL" id="JBHSAX010000022">
    <property type="protein sequence ID" value="MFC3965612.1"/>
    <property type="molecule type" value="Genomic_DNA"/>
</dbReference>
<gene>
    <name evidence="1" type="ORF">ACFO0B_26780</name>
</gene>
<reference evidence="2" key="1">
    <citation type="journal article" date="2019" name="Int. J. Syst. Evol. Microbiol.">
        <title>The Global Catalogue of Microorganisms (GCM) 10K type strain sequencing project: providing services to taxonomists for standard genome sequencing and annotation.</title>
        <authorList>
            <consortium name="The Broad Institute Genomics Platform"/>
            <consortium name="The Broad Institute Genome Sequencing Center for Infectious Disease"/>
            <person name="Wu L."/>
            <person name="Ma J."/>
        </authorList>
    </citation>
    <scope>NUCLEOTIDE SEQUENCE [LARGE SCALE GENOMIC DNA]</scope>
    <source>
        <strain evidence="2">CGMCC 4.7330</strain>
    </source>
</reference>
<dbReference type="NCBIfam" id="TIGR00026">
    <property type="entry name" value="hi_GC_TIGR00026"/>
    <property type="match status" value="1"/>
</dbReference>
<evidence type="ECO:0000313" key="2">
    <source>
        <dbReference type="Proteomes" id="UP001595696"/>
    </source>
</evidence>
<dbReference type="InterPro" id="IPR012349">
    <property type="entry name" value="Split_barrel_FMN-bd"/>
</dbReference>
<dbReference type="Gene3D" id="2.30.110.10">
    <property type="entry name" value="Electron Transport, Fmn-binding Protein, Chain A"/>
    <property type="match status" value="1"/>
</dbReference>
<evidence type="ECO:0000313" key="1">
    <source>
        <dbReference type="EMBL" id="MFC3965612.1"/>
    </source>
</evidence>
<comment type="caution">
    <text evidence="1">The sequence shown here is derived from an EMBL/GenBank/DDBJ whole genome shotgun (WGS) entry which is preliminary data.</text>
</comment>
<accession>A0ABV8E1H3</accession>
<keyword evidence="2" id="KW-1185">Reference proteome</keyword>
<dbReference type="Proteomes" id="UP001595696">
    <property type="component" value="Unassembled WGS sequence"/>
</dbReference>
<dbReference type="InterPro" id="IPR004378">
    <property type="entry name" value="F420H2_quin_Rdtase"/>
</dbReference>
<protein>
    <submittedName>
        <fullName evidence="1">Nitroreductase family deazaflavin-dependent oxidoreductase</fullName>
    </submittedName>
</protein>
<name>A0ABV8E1H3_9NOCA</name>